<dbReference type="OrthoDB" id="5142960at2759"/>
<dbReference type="InterPro" id="IPR011992">
    <property type="entry name" value="EF-hand-dom_pair"/>
</dbReference>
<feature type="compositionally biased region" description="Low complexity" evidence="2">
    <location>
        <begin position="1"/>
        <end position="11"/>
    </location>
</feature>
<feature type="transmembrane region" description="Helical" evidence="3">
    <location>
        <begin position="821"/>
        <end position="839"/>
    </location>
</feature>
<dbReference type="InterPro" id="IPR053137">
    <property type="entry name" value="NLR-like"/>
</dbReference>
<evidence type="ECO:0000313" key="6">
    <source>
        <dbReference type="Proteomes" id="UP000037460"/>
    </source>
</evidence>
<dbReference type="InterPro" id="IPR019734">
    <property type="entry name" value="TPR_rpt"/>
</dbReference>
<feature type="domain" description="EF-hand" evidence="4">
    <location>
        <begin position="751"/>
        <end position="778"/>
    </location>
</feature>
<dbReference type="Pfam" id="PF13374">
    <property type="entry name" value="TPR_10"/>
    <property type="match status" value="1"/>
</dbReference>
<gene>
    <name evidence="5" type="ORF">Ctob_002860</name>
</gene>
<dbReference type="PANTHER" id="PTHR46082">
    <property type="entry name" value="ATP/GTP-BINDING PROTEIN-RELATED"/>
    <property type="match status" value="1"/>
</dbReference>
<dbReference type="SUPFAM" id="SSF48452">
    <property type="entry name" value="TPR-like"/>
    <property type="match status" value="2"/>
</dbReference>
<comment type="caution">
    <text evidence="5">The sequence shown here is derived from an EMBL/GenBank/DDBJ whole genome shotgun (WGS) entry which is preliminary data.</text>
</comment>
<keyword evidence="6" id="KW-1185">Reference proteome</keyword>
<dbReference type="Proteomes" id="UP000037460">
    <property type="component" value="Unassembled WGS sequence"/>
</dbReference>
<dbReference type="SMART" id="SM00028">
    <property type="entry name" value="TPR"/>
    <property type="match status" value="3"/>
</dbReference>
<name>A0A0M0JKE0_9EUKA</name>
<keyword evidence="3" id="KW-1133">Transmembrane helix</keyword>
<dbReference type="Gene3D" id="1.25.40.10">
    <property type="entry name" value="Tetratricopeptide repeat domain"/>
    <property type="match status" value="2"/>
</dbReference>
<dbReference type="PROSITE" id="PS50222">
    <property type="entry name" value="EF_HAND_2"/>
    <property type="match status" value="2"/>
</dbReference>
<dbReference type="PANTHER" id="PTHR46082:SF6">
    <property type="entry name" value="AAA+ ATPASE DOMAIN-CONTAINING PROTEIN-RELATED"/>
    <property type="match status" value="1"/>
</dbReference>
<keyword evidence="3" id="KW-0812">Transmembrane</keyword>
<dbReference type="Pfam" id="PF13424">
    <property type="entry name" value="TPR_12"/>
    <property type="match status" value="1"/>
</dbReference>
<dbReference type="PROSITE" id="PS00018">
    <property type="entry name" value="EF_HAND_1"/>
    <property type="match status" value="2"/>
</dbReference>
<reference evidence="6" key="1">
    <citation type="journal article" date="2015" name="PLoS Genet.">
        <title>Genome Sequence and Transcriptome Analyses of Chrysochromulina tobin: Metabolic Tools for Enhanced Algal Fitness in the Prominent Order Prymnesiales (Haptophyceae).</title>
        <authorList>
            <person name="Hovde B.T."/>
            <person name="Deodato C.R."/>
            <person name="Hunsperger H.M."/>
            <person name="Ryken S.A."/>
            <person name="Yost W."/>
            <person name="Jha R.K."/>
            <person name="Patterson J."/>
            <person name="Monnat R.J. Jr."/>
            <person name="Barlow S.B."/>
            <person name="Starkenburg S.R."/>
            <person name="Cattolico R.A."/>
        </authorList>
    </citation>
    <scope>NUCLEOTIDE SEQUENCE</scope>
    <source>
        <strain evidence="6">CCMP291</strain>
    </source>
</reference>
<keyword evidence="1" id="KW-0106">Calcium</keyword>
<sequence length="843" mass="93177">MEKQQAAQEAAARAREERAAKEAAQRREAKEKAKEAAEMEAFQRARKAAEDATSREEGAAEVAKAARKAYRTLDRVKVALRWADAPIDAPPEYLALGITVGGLQAWVDGLPADAPEQFLHTTPDFYATGDFGYANPGARVLDGYVSRHFLEQRCSQDDEGYSYCERLQTKNPKAVGPASVIVSCPRRTKMVTLIDALESFLRYHKLPRETTCFWLFDLCVRLNERGLRAAQKHVEFVHAEVGRTVMLLDPWHEPHALRRANCLCEAVQTYRTGTSVLGVTTIANRFELVMASEQRTTFEWALHHRFEAVEALLARISKLDLRTAEFRRRADRERLLRRLATNGGSLAEANEHAKILLRRAILQHGRRALARLPLEERKTSNLIPHLGLMYKHVEVALVRERYGARHPESLNASNELAYLLKSQGKVEAAAELYESTLKVRRETLGSGHQSTLISMNNLAVAKYAQGDIDAAKTLFKECLAGRRSKLGKHHPSTLAAYSSLGNLHRYRGELAAATPLLREALAGRRASLGNGHEDTIKSMNNLGNVLFEQSGEAGERSAAQTELLEEAEALYREALATCSVLLGTGPKHSLEALRLVCINNLGCLLQATGHAWDTEEAAVLLRQGLLGSKETLGEYHLDTLISSSNLGALLRKKGEAEEASKLIRDAFVGLAHAKKTLGVSHPSVQYVGEGLRKQRREPVLALMPPHELEEIEEAQISLEEIEAPTGVGSPNSAEVSAAPTLEELRLLMRPIFDEFDQDRSGSIDARELQRVVTAARILLSEEQLAALLAKADADHTGTIEFDEFVGALAAQLAAAKTRCRIGRLWVLQLVVVLLLLGIYSHRA</sequence>
<evidence type="ECO:0000256" key="1">
    <source>
        <dbReference type="ARBA" id="ARBA00022837"/>
    </source>
</evidence>
<evidence type="ECO:0000259" key="4">
    <source>
        <dbReference type="PROSITE" id="PS50222"/>
    </source>
</evidence>
<feature type="domain" description="EF-hand" evidence="4">
    <location>
        <begin position="779"/>
        <end position="814"/>
    </location>
</feature>
<dbReference type="GO" id="GO:0005509">
    <property type="term" value="F:calcium ion binding"/>
    <property type="evidence" value="ECO:0007669"/>
    <property type="project" value="InterPro"/>
</dbReference>
<keyword evidence="3" id="KW-0472">Membrane</keyword>
<dbReference type="InterPro" id="IPR011990">
    <property type="entry name" value="TPR-like_helical_dom_sf"/>
</dbReference>
<feature type="region of interest" description="Disordered" evidence="2">
    <location>
        <begin position="1"/>
        <end position="37"/>
    </location>
</feature>
<proteinExistence type="predicted"/>
<evidence type="ECO:0000256" key="3">
    <source>
        <dbReference type="SAM" id="Phobius"/>
    </source>
</evidence>
<dbReference type="EMBL" id="JWZX01002772">
    <property type="protein sequence ID" value="KOO27029.1"/>
    <property type="molecule type" value="Genomic_DNA"/>
</dbReference>
<dbReference type="AlphaFoldDB" id="A0A0M0JKE0"/>
<evidence type="ECO:0000313" key="5">
    <source>
        <dbReference type="EMBL" id="KOO27029.1"/>
    </source>
</evidence>
<evidence type="ECO:0000256" key="2">
    <source>
        <dbReference type="SAM" id="MobiDB-lite"/>
    </source>
</evidence>
<feature type="compositionally biased region" description="Basic and acidic residues" evidence="2">
    <location>
        <begin position="12"/>
        <end position="37"/>
    </location>
</feature>
<dbReference type="SMART" id="SM00054">
    <property type="entry name" value="EFh"/>
    <property type="match status" value="2"/>
</dbReference>
<dbReference type="Gene3D" id="1.10.238.10">
    <property type="entry name" value="EF-hand"/>
    <property type="match status" value="1"/>
</dbReference>
<dbReference type="Pfam" id="PF13499">
    <property type="entry name" value="EF-hand_7"/>
    <property type="match status" value="1"/>
</dbReference>
<protein>
    <submittedName>
        <fullName evidence="5">Nb-arc and tpr domain protein</fullName>
    </submittedName>
</protein>
<dbReference type="InterPro" id="IPR002048">
    <property type="entry name" value="EF_hand_dom"/>
</dbReference>
<organism evidence="5 6">
    <name type="scientific">Chrysochromulina tobinii</name>
    <dbReference type="NCBI Taxonomy" id="1460289"/>
    <lineage>
        <taxon>Eukaryota</taxon>
        <taxon>Haptista</taxon>
        <taxon>Haptophyta</taxon>
        <taxon>Prymnesiophyceae</taxon>
        <taxon>Prymnesiales</taxon>
        <taxon>Chrysochromulinaceae</taxon>
        <taxon>Chrysochromulina</taxon>
    </lineage>
</organism>
<accession>A0A0M0JKE0</accession>
<dbReference type="SUPFAM" id="SSF47473">
    <property type="entry name" value="EF-hand"/>
    <property type="match status" value="1"/>
</dbReference>
<dbReference type="InterPro" id="IPR018247">
    <property type="entry name" value="EF_Hand_1_Ca_BS"/>
</dbReference>
<dbReference type="CDD" id="cd00051">
    <property type="entry name" value="EFh"/>
    <property type="match status" value="1"/>
</dbReference>